<proteinExistence type="predicted"/>
<reference evidence="2" key="1">
    <citation type="submission" date="2021-06" db="EMBL/GenBank/DDBJ databases">
        <authorList>
            <person name="Hodson N. C."/>
            <person name="Mongue J. A."/>
            <person name="Jaron S. K."/>
        </authorList>
    </citation>
    <scope>NUCLEOTIDE SEQUENCE</scope>
</reference>
<protein>
    <submittedName>
        <fullName evidence="2">Uncharacterized protein</fullName>
    </submittedName>
</protein>
<gene>
    <name evidence="2" type="ORF">AFUS01_LOCUS45661</name>
</gene>
<accession>A0A8J2Q6D5</accession>
<feature type="transmembrane region" description="Helical" evidence="1">
    <location>
        <begin position="29"/>
        <end position="49"/>
    </location>
</feature>
<name>A0A8J2Q6D5_9HEXA</name>
<dbReference type="AlphaFoldDB" id="A0A8J2Q6D5"/>
<keyword evidence="1" id="KW-1133">Transmembrane helix</keyword>
<dbReference type="EMBL" id="CAJVCH010571016">
    <property type="protein sequence ID" value="CAG7836416.1"/>
    <property type="molecule type" value="Genomic_DNA"/>
</dbReference>
<evidence type="ECO:0000313" key="2">
    <source>
        <dbReference type="EMBL" id="CAG7836416.1"/>
    </source>
</evidence>
<evidence type="ECO:0000313" key="3">
    <source>
        <dbReference type="Proteomes" id="UP000708208"/>
    </source>
</evidence>
<evidence type="ECO:0000256" key="1">
    <source>
        <dbReference type="SAM" id="Phobius"/>
    </source>
</evidence>
<keyword evidence="3" id="KW-1185">Reference proteome</keyword>
<sequence>MDDNELIKTNDDSPIRANCFTFHSLDCSLLHLLGIHLGLNCHFLGFGILSRSCCLKKKLLKEGIYILNEVISSYCQGTNPVNLTSLQQGRNIASCKDSKDLGQKIIPKDFVHGKDSTS</sequence>
<organism evidence="2 3">
    <name type="scientific">Allacma fusca</name>
    <dbReference type="NCBI Taxonomy" id="39272"/>
    <lineage>
        <taxon>Eukaryota</taxon>
        <taxon>Metazoa</taxon>
        <taxon>Ecdysozoa</taxon>
        <taxon>Arthropoda</taxon>
        <taxon>Hexapoda</taxon>
        <taxon>Collembola</taxon>
        <taxon>Symphypleona</taxon>
        <taxon>Sminthuridae</taxon>
        <taxon>Allacma</taxon>
    </lineage>
</organism>
<dbReference type="Proteomes" id="UP000708208">
    <property type="component" value="Unassembled WGS sequence"/>
</dbReference>
<keyword evidence="1" id="KW-0472">Membrane</keyword>
<comment type="caution">
    <text evidence="2">The sequence shown here is derived from an EMBL/GenBank/DDBJ whole genome shotgun (WGS) entry which is preliminary data.</text>
</comment>
<keyword evidence="1" id="KW-0812">Transmembrane</keyword>